<gene>
    <name evidence="3" type="ORF">WJX75_009384</name>
</gene>
<dbReference type="EMBL" id="JALJOT010000016">
    <property type="protein sequence ID" value="KAK9902247.1"/>
    <property type="molecule type" value="Genomic_DNA"/>
</dbReference>
<feature type="region of interest" description="Disordered" evidence="1">
    <location>
        <begin position="196"/>
        <end position="220"/>
    </location>
</feature>
<evidence type="ECO:0000256" key="2">
    <source>
        <dbReference type="SAM" id="SignalP"/>
    </source>
</evidence>
<name>A0ABR2YCK5_9CHLO</name>
<sequence>MEITKVAAVLWLLCTVPLLAEIVPLHSNSAHYIDTENKIPNKGFDDYEANAFTPEEGVAPAPAAAQGPKPPPATARKMNRKLQQSNLDTSASALATIFSFFDNAPPGLIPADMIAPEEEEAISAAALAPAAAPKPAAAPNLAPPAATKSAAAPKPAAAPNLAPPAATKSAAAPKKTAEGFKDIFTPAELQAMFGAPEEEGDSAKAAAAGRRAPAAPKARGRQLLQPMSLEEQLVWRAVKKSLVDTEAEQAQAEFDQVIEEIAAAVPGPAGADSASRRRMLQDYNSPDFPRKIFDLAFQLAPNHGPVRPEAAGAPEYHLVPEAIPTRGLLQDDQSNYSALEDIVSLPDTVLPVAVEVKGPEAESAPALAPVPAGKALTGKPAPSVH</sequence>
<evidence type="ECO:0000313" key="4">
    <source>
        <dbReference type="Proteomes" id="UP001491310"/>
    </source>
</evidence>
<dbReference type="Proteomes" id="UP001491310">
    <property type="component" value="Unassembled WGS sequence"/>
</dbReference>
<organism evidence="3 4">
    <name type="scientific">Coccomyxa subellipsoidea</name>
    <dbReference type="NCBI Taxonomy" id="248742"/>
    <lineage>
        <taxon>Eukaryota</taxon>
        <taxon>Viridiplantae</taxon>
        <taxon>Chlorophyta</taxon>
        <taxon>core chlorophytes</taxon>
        <taxon>Trebouxiophyceae</taxon>
        <taxon>Trebouxiophyceae incertae sedis</taxon>
        <taxon>Coccomyxaceae</taxon>
        <taxon>Coccomyxa</taxon>
    </lineage>
</organism>
<protein>
    <submittedName>
        <fullName evidence="3">Uncharacterized protein</fullName>
    </submittedName>
</protein>
<keyword evidence="4" id="KW-1185">Reference proteome</keyword>
<evidence type="ECO:0000256" key="1">
    <source>
        <dbReference type="SAM" id="MobiDB-lite"/>
    </source>
</evidence>
<reference evidence="3 4" key="1">
    <citation type="journal article" date="2024" name="Nat. Commun.">
        <title>Phylogenomics reveals the evolutionary origins of lichenization in chlorophyte algae.</title>
        <authorList>
            <person name="Puginier C."/>
            <person name="Libourel C."/>
            <person name="Otte J."/>
            <person name="Skaloud P."/>
            <person name="Haon M."/>
            <person name="Grisel S."/>
            <person name="Petersen M."/>
            <person name="Berrin J.G."/>
            <person name="Delaux P.M."/>
            <person name="Dal Grande F."/>
            <person name="Keller J."/>
        </authorList>
    </citation>
    <scope>NUCLEOTIDE SEQUENCE [LARGE SCALE GENOMIC DNA]</scope>
    <source>
        <strain evidence="3 4">SAG 216-7</strain>
    </source>
</reference>
<feature type="compositionally biased region" description="Low complexity" evidence="1">
    <location>
        <begin position="203"/>
        <end position="217"/>
    </location>
</feature>
<feature type="chain" id="PRO_5046460090" evidence="2">
    <location>
        <begin position="21"/>
        <end position="385"/>
    </location>
</feature>
<feature type="signal peptide" evidence="2">
    <location>
        <begin position="1"/>
        <end position="20"/>
    </location>
</feature>
<accession>A0ABR2YCK5</accession>
<comment type="caution">
    <text evidence="3">The sequence shown here is derived from an EMBL/GenBank/DDBJ whole genome shotgun (WGS) entry which is preliminary data.</text>
</comment>
<evidence type="ECO:0000313" key="3">
    <source>
        <dbReference type="EMBL" id="KAK9902247.1"/>
    </source>
</evidence>
<feature type="region of interest" description="Disordered" evidence="1">
    <location>
        <begin position="134"/>
        <end position="174"/>
    </location>
</feature>
<proteinExistence type="predicted"/>
<feature type="region of interest" description="Disordered" evidence="1">
    <location>
        <begin position="360"/>
        <end position="385"/>
    </location>
</feature>
<keyword evidence="2" id="KW-0732">Signal</keyword>